<name>A0A9W8L289_9FUNG</name>
<evidence type="ECO:0000256" key="2">
    <source>
        <dbReference type="PROSITE-ProRule" id="PRU00708"/>
    </source>
</evidence>
<evidence type="ECO:0000313" key="5">
    <source>
        <dbReference type="Proteomes" id="UP001151516"/>
    </source>
</evidence>
<protein>
    <submittedName>
        <fullName evidence="4">Uncharacterized protein</fullName>
    </submittedName>
</protein>
<dbReference type="InterPro" id="IPR011990">
    <property type="entry name" value="TPR-like_helical_dom_sf"/>
</dbReference>
<dbReference type="EMBL" id="JANBTX010000381">
    <property type="protein sequence ID" value="KAJ2682669.1"/>
    <property type="molecule type" value="Genomic_DNA"/>
</dbReference>
<reference evidence="4" key="1">
    <citation type="submission" date="2022-07" db="EMBL/GenBank/DDBJ databases">
        <title>Phylogenomic reconstructions and comparative analyses of Kickxellomycotina fungi.</title>
        <authorList>
            <person name="Reynolds N.K."/>
            <person name="Stajich J.E."/>
            <person name="Barry K."/>
            <person name="Grigoriev I.V."/>
            <person name="Crous P."/>
            <person name="Smith M.E."/>
        </authorList>
    </citation>
    <scope>NUCLEOTIDE SEQUENCE</scope>
    <source>
        <strain evidence="4">CBS 109367</strain>
    </source>
</reference>
<dbReference type="InterPro" id="IPR050667">
    <property type="entry name" value="PPR-containing_protein"/>
</dbReference>
<dbReference type="Pfam" id="PF13812">
    <property type="entry name" value="PPR_3"/>
    <property type="match status" value="1"/>
</dbReference>
<dbReference type="Proteomes" id="UP001151516">
    <property type="component" value="Unassembled WGS sequence"/>
</dbReference>
<dbReference type="NCBIfam" id="TIGR00756">
    <property type="entry name" value="PPR"/>
    <property type="match status" value="1"/>
</dbReference>
<gene>
    <name evidence="4" type="ORF">IWW39_005899</name>
</gene>
<proteinExistence type="predicted"/>
<evidence type="ECO:0000256" key="3">
    <source>
        <dbReference type="SAM" id="MobiDB-lite"/>
    </source>
</evidence>
<comment type="caution">
    <text evidence="4">The sequence shown here is derived from an EMBL/GenBank/DDBJ whole genome shotgun (WGS) entry which is preliminary data.</text>
</comment>
<evidence type="ECO:0000256" key="1">
    <source>
        <dbReference type="ARBA" id="ARBA00022737"/>
    </source>
</evidence>
<accession>A0A9W8L289</accession>
<keyword evidence="5" id="KW-1185">Reference proteome</keyword>
<dbReference type="Pfam" id="PF01535">
    <property type="entry name" value="PPR"/>
    <property type="match status" value="1"/>
</dbReference>
<dbReference type="InterPro" id="IPR002885">
    <property type="entry name" value="PPR_rpt"/>
</dbReference>
<sequence length="1311" mass="144518">MSHLTTWQHVQRCASNLVPKASVRSGHAVRHAPCAVLASDLANAKARAPLASARQRQPFYSVCTSSAQRQSTPSTHSACSSERRLVAQLHRLSQTGAQAQREAVWGLYQRLGREHIDIHTFAQSTVLRLLELLAGDDDELQALARITAVVKAISIGRRLSEQEVQRVQQICGDIDEGRQSNISRSQVGNSEGLSLDRPALGSTRSGDFAALPPQFSSEPATRLGDTCADVAQLRRLLSSPPITVDPAQIWTLYRSAINAGLADGRKRLAREDMRDLVIYCGSLGSIAGRRFLAQIEADATADPVLYPTRFRVLLTTYAKLGLLDDARRCYQDALRSDFIPLTHFEDFSMCQALLRSSRHKEGRIMFDKLVRAGQARSFMYDMLIREYVLTKNTEMAFALFGDMLSRDIEPTLDCFCVLASACSLDRDSDRGSKRLGDLVACMKSWGRAPNKRFFVAILKGYHWSGQYSMFDGLLQRLRAYGLGSDAMLGKAVMENAAERMNPDLAVAMARVAVQAPANIPKVVQVLSRMGLTSELAECVDLSQYPANNLTANARLCVLLSRSEMAANPRALVDEVINMVKREFTPSFQLFFRVISHIRLHGNLQLAIQTYTALAAAGVPKSIELLFFALQMHLEARDSEASIATYEELRERLRDSDLTKLRIKGPTMESLMLTLIECRGIAVAREALGFLSGLPVNRHYLPYSPLIEYYVNSKMADEAHGLVSYVIQHDISLRPRAINLYSRYLASRSATTDLANFLRYAQRTRSLHAVADDVFGAFFALCAFDHKVADLEWIVGAMSSMRQCMGAWSAAFEQLAEADPQLLQFVVYTAISLSSNPGRTAVDMLSSIAKSPFRETVADLVLTTLEAHGTMPSRLAYESALTIFTQSWMANHSSSKKTTDMEASRELVLKALRRHIAPAVKAQISPSLLAIAMQALSSRSRSAYKECLDFLSALPPELVDSRLYCAIAGTCSRQGLVVGVDSVLEAMRQRDMLLTDFALTSLLFCYVNLKPPRKTALEPWRLQQPLSTPTTPGLQLDTLRESEPATDVVLSGSSDFATGGALPADSTPTAHDAFEDDPAWIGESNASGDTGFYLATLGKVLSIWKELEYLDIPIGRRGYAAIARAHIKAGKHKEAEAFFVEMVNRGIPHSEISAVLWIRSRAMQNDIGGALEILGAIGNATRCAALSASNWCFNSLDMVPLTSRHFSVIAWYYLNQGDLVKALAIIGAMHRRELVADTQLYAEVLWRLTRSDNHELLVDLLRQIAKVGASIDAHIMDIIKEYSANRRALTSTGTTNAKDSGSSEGPGEHPKD</sequence>
<dbReference type="PANTHER" id="PTHR47939">
    <property type="entry name" value="MEMBRANE-ASSOCIATED SALT-INDUCIBLE PROTEIN-LIKE"/>
    <property type="match status" value="1"/>
</dbReference>
<evidence type="ECO:0000313" key="4">
    <source>
        <dbReference type="EMBL" id="KAJ2682669.1"/>
    </source>
</evidence>
<dbReference type="PROSITE" id="PS51375">
    <property type="entry name" value="PPR"/>
    <property type="match status" value="2"/>
</dbReference>
<feature type="repeat" description="PPR" evidence="2">
    <location>
        <begin position="376"/>
        <end position="410"/>
    </location>
</feature>
<organism evidence="4 5">
    <name type="scientific">Coemansia spiralis</name>
    <dbReference type="NCBI Taxonomy" id="417178"/>
    <lineage>
        <taxon>Eukaryota</taxon>
        <taxon>Fungi</taxon>
        <taxon>Fungi incertae sedis</taxon>
        <taxon>Zoopagomycota</taxon>
        <taxon>Kickxellomycotina</taxon>
        <taxon>Kickxellomycetes</taxon>
        <taxon>Kickxellales</taxon>
        <taxon>Kickxellaceae</taxon>
        <taxon>Coemansia</taxon>
    </lineage>
</organism>
<feature type="region of interest" description="Disordered" evidence="3">
    <location>
        <begin position="1290"/>
        <end position="1311"/>
    </location>
</feature>
<dbReference type="Gene3D" id="1.25.40.10">
    <property type="entry name" value="Tetratricopeptide repeat domain"/>
    <property type="match status" value="2"/>
</dbReference>
<feature type="compositionally biased region" description="Polar residues" evidence="3">
    <location>
        <begin position="1290"/>
        <end position="1302"/>
    </location>
</feature>
<keyword evidence="1" id="KW-0677">Repeat</keyword>
<dbReference type="OrthoDB" id="185373at2759"/>
<feature type="repeat" description="PPR" evidence="2">
    <location>
        <begin position="1114"/>
        <end position="1148"/>
    </location>
</feature>
<dbReference type="PANTHER" id="PTHR47939:SF13">
    <property type="entry name" value="OS03G0201400 PROTEIN"/>
    <property type="match status" value="1"/>
</dbReference>